<gene>
    <name evidence="1" type="ORF">FBU59_004602</name>
</gene>
<evidence type="ECO:0000313" key="2">
    <source>
        <dbReference type="Proteomes" id="UP001150603"/>
    </source>
</evidence>
<protein>
    <submittedName>
        <fullName evidence="1">Uncharacterized protein</fullName>
    </submittedName>
</protein>
<feature type="non-terminal residue" evidence="1">
    <location>
        <position position="524"/>
    </location>
</feature>
<accession>A0ACC1J5B5</accession>
<comment type="caution">
    <text evidence="1">The sequence shown here is derived from an EMBL/GenBank/DDBJ whole genome shotgun (WGS) entry which is preliminary data.</text>
</comment>
<name>A0ACC1J5B5_9FUNG</name>
<sequence>MDSMLAQLRASHPGAAPNYGIILDDHALHPRERITVCGEPVDSVLFNNTVKEVLEEIQSRQPQRARAATQKSATEKLDDLLVDIALRVFEKQHVTLVAIAVSEPAPTPVDAMGLLPSAYKPKDRKQHDDTNFLEHKVMAKFKPETILCGFESLPGYAEQLPSNWRARLMYMLRHPIQIVSSSQPRIVRMQLNSVAQIFSIPVVFAPSLSTMAACKGIQLGVFGPGQNRSAKLALALCQAWTEECGLAKHHPITQGIERAEKKIPSTITLRAPLRRPSVTAAGPISLTVHTAPWMIRGLVSAQCPGRFYSVVGKTRIAASWHFNAAETPADYSHTGEWFASLKASSPRVLLIHLPDSFISSVRYRSESTGNWLTADYRDLLRNLHRPLRKQAWSHCIFATNALYESNVIDSNVPPELSQHVLRDYWTELTGMAQEQIYIAPSLASALKFIAARFSPQMPSPITPSTPNMSFPNLVSVPQAQAQGRALVSNVSMPTLAPRSLSKSATISIDNLRSRRRKFSIANMG</sequence>
<dbReference type="Proteomes" id="UP001150603">
    <property type="component" value="Unassembled WGS sequence"/>
</dbReference>
<dbReference type="EMBL" id="JANBPW010003344">
    <property type="protein sequence ID" value="KAJ1937940.1"/>
    <property type="molecule type" value="Genomic_DNA"/>
</dbReference>
<organism evidence="1 2">
    <name type="scientific">Linderina macrospora</name>
    <dbReference type="NCBI Taxonomy" id="4868"/>
    <lineage>
        <taxon>Eukaryota</taxon>
        <taxon>Fungi</taxon>
        <taxon>Fungi incertae sedis</taxon>
        <taxon>Zoopagomycota</taxon>
        <taxon>Kickxellomycotina</taxon>
        <taxon>Kickxellomycetes</taxon>
        <taxon>Kickxellales</taxon>
        <taxon>Kickxellaceae</taxon>
        <taxon>Linderina</taxon>
    </lineage>
</organism>
<evidence type="ECO:0000313" key="1">
    <source>
        <dbReference type="EMBL" id="KAJ1937940.1"/>
    </source>
</evidence>
<proteinExistence type="predicted"/>
<keyword evidence="2" id="KW-1185">Reference proteome</keyword>
<reference evidence="1" key="1">
    <citation type="submission" date="2022-07" db="EMBL/GenBank/DDBJ databases">
        <title>Phylogenomic reconstructions and comparative analyses of Kickxellomycotina fungi.</title>
        <authorList>
            <person name="Reynolds N.K."/>
            <person name="Stajich J.E."/>
            <person name="Barry K."/>
            <person name="Grigoriev I.V."/>
            <person name="Crous P."/>
            <person name="Smith M.E."/>
        </authorList>
    </citation>
    <scope>NUCLEOTIDE SEQUENCE</scope>
    <source>
        <strain evidence="1">NRRL 5244</strain>
    </source>
</reference>